<accession>A0A1D1ZE78</accession>
<evidence type="ECO:0000256" key="1">
    <source>
        <dbReference type="SAM" id="MobiDB-lite"/>
    </source>
</evidence>
<feature type="compositionally biased region" description="Polar residues" evidence="1">
    <location>
        <begin position="83"/>
        <end position="97"/>
    </location>
</feature>
<dbReference type="AlphaFoldDB" id="A0A1D1ZE78"/>
<sequence length="213" mass="24522">MKKARRPPMEASPAPPAYPLPAVGDDSRARYKLQSLMQDYEDLLKDMAAKRRRLRMGRQKQLRLTDEVRFLRRRYKYLTKNASPPTYKVKTQPQKNMNGPKHKARKPPATLNTQPHGQEQLFLHERSHRKKEVAMPSTSAILDLNQISLPNGEEEFQLAWEPLPIERSSRRYLSEGDVPGGDLKLSVCRDVQSGSSRPGKRKISWQDQLALKV</sequence>
<name>A0A1D1ZE78_9ARAE</name>
<dbReference type="PANTHER" id="PTHR34807">
    <property type="entry name" value="OS08G0270800 PROTEIN"/>
    <property type="match status" value="1"/>
</dbReference>
<dbReference type="EMBL" id="GDJX01002803">
    <property type="protein sequence ID" value="JAT65133.1"/>
    <property type="molecule type" value="Transcribed_RNA"/>
</dbReference>
<feature type="region of interest" description="Disordered" evidence="1">
    <location>
        <begin position="83"/>
        <end position="114"/>
    </location>
</feature>
<organism evidence="2">
    <name type="scientific">Anthurium amnicola</name>
    <dbReference type="NCBI Taxonomy" id="1678845"/>
    <lineage>
        <taxon>Eukaryota</taxon>
        <taxon>Viridiplantae</taxon>
        <taxon>Streptophyta</taxon>
        <taxon>Embryophyta</taxon>
        <taxon>Tracheophyta</taxon>
        <taxon>Spermatophyta</taxon>
        <taxon>Magnoliopsida</taxon>
        <taxon>Liliopsida</taxon>
        <taxon>Araceae</taxon>
        <taxon>Pothoideae</taxon>
        <taxon>Potheae</taxon>
        <taxon>Anthurium</taxon>
    </lineage>
</organism>
<proteinExistence type="predicted"/>
<evidence type="ECO:0000313" key="2">
    <source>
        <dbReference type="EMBL" id="JAT65133.1"/>
    </source>
</evidence>
<protein>
    <submittedName>
        <fullName evidence="2">Protein CRT10</fullName>
    </submittedName>
</protein>
<reference evidence="2" key="1">
    <citation type="submission" date="2015-07" db="EMBL/GenBank/DDBJ databases">
        <title>Transcriptome Assembly of Anthurium amnicola.</title>
        <authorList>
            <person name="Suzuki J."/>
        </authorList>
    </citation>
    <scope>NUCLEOTIDE SEQUENCE</scope>
</reference>
<feature type="region of interest" description="Disordered" evidence="1">
    <location>
        <begin position="1"/>
        <end position="25"/>
    </location>
</feature>
<gene>
    <name evidence="2" type="primary">CRT10_1</name>
    <name evidence="2" type="ORF">g.22021</name>
</gene>
<dbReference type="PANTHER" id="PTHR34807:SF3">
    <property type="entry name" value="OS08G0270800 PROTEIN"/>
    <property type="match status" value="1"/>
</dbReference>